<accession>A0ABY4CC40</accession>
<gene>
    <name evidence="2" type="ORF">MNR06_06195</name>
</gene>
<reference evidence="2" key="1">
    <citation type="submission" date="2022-03" db="EMBL/GenBank/DDBJ databases">
        <title>Genome Identification and Characterization of new species Bdellovibrio reynosense LBG001 sp. nov. from a Mexico soil sample.</title>
        <authorList>
            <person name="Camilli A."/>
            <person name="Ajao Y."/>
            <person name="Guo X."/>
        </authorList>
    </citation>
    <scope>NUCLEOTIDE SEQUENCE</scope>
    <source>
        <strain evidence="2">LBG001</strain>
    </source>
</reference>
<name>A0ABY4CC40_9BACT</name>
<evidence type="ECO:0000313" key="2">
    <source>
        <dbReference type="EMBL" id="UOF02541.1"/>
    </source>
</evidence>
<protein>
    <submittedName>
        <fullName evidence="2">Uncharacterized protein</fullName>
    </submittedName>
</protein>
<feature type="chain" id="PRO_5046642991" evidence="1">
    <location>
        <begin position="20"/>
        <end position="112"/>
    </location>
</feature>
<keyword evidence="3" id="KW-1185">Reference proteome</keyword>
<evidence type="ECO:0000313" key="3">
    <source>
        <dbReference type="Proteomes" id="UP000830116"/>
    </source>
</evidence>
<dbReference type="RefSeq" id="WP_243540160.1">
    <property type="nucleotide sequence ID" value="NZ_CP093442.1"/>
</dbReference>
<keyword evidence="1" id="KW-0732">Signal</keyword>
<dbReference type="Proteomes" id="UP000830116">
    <property type="component" value="Chromosome"/>
</dbReference>
<evidence type="ECO:0000256" key="1">
    <source>
        <dbReference type="SAM" id="SignalP"/>
    </source>
</evidence>
<feature type="signal peptide" evidence="1">
    <location>
        <begin position="1"/>
        <end position="19"/>
    </location>
</feature>
<proteinExistence type="predicted"/>
<sequence>MKALFAALVMTLSFSQAFADGYITCTAIDPDNGQRDDIMALEADIAFILTEKGDDGVLSYIGEKNGVRNFSNSKVQVIMNNNDHTVTVIQRATGASKVHTELKCVGSGDDIE</sequence>
<organism evidence="2 3">
    <name type="scientific">Bdellovibrio reynosensis</name>
    <dbReference type="NCBI Taxonomy" id="2835041"/>
    <lineage>
        <taxon>Bacteria</taxon>
        <taxon>Pseudomonadati</taxon>
        <taxon>Bdellovibrionota</taxon>
        <taxon>Bdellovibrionia</taxon>
        <taxon>Bdellovibrionales</taxon>
        <taxon>Pseudobdellovibrionaceae</taxon>
        <taxon>Bdellovibrio</taxon>
    </lineage>
</organism>
<dbReference type="EMBL" id="CP093442">
    <property type="protein sequence ID" value="UOF02541.1"/>
    <property type="molecule type" value="Genomic_DNA"/>
</dbReference>